<dbReference type="EMBL" id="BRXX01000580">
    <property type="protein sequence ID" value="GMH48113.1"/>
    <property type="molecule type" value="Genomic_DNA"/>
</dbReference>
<comment type="caution">
    <text evidence="1">The sequence shown here is derived from an EMBL/GenBank/DDBJ whole genome shotgun (WGS) entry which is preliminary data.</text>
</comment>
<organism evidence="1 2">
    <name type="scientific">Triparma verrucosa</name>
    <dbReference type="NCBI Taxonomy" id="1606542"/>
    <lineage>
        <taxon>Eukaryota</taxon>
        <taxon>Sar</taxon>
        <taxon>Stramenopiles</taxon>
        <taxon>Ochrophyta</taxon>
        <taxon>Bolidophyceae</taxon>
        <taxon>Parmales</taxon>
        <taxon>Triparmaceae</taxon>
        <taxon>Triparma</taxon>
    </lineage>
</organism>
<evidence type="ECO:0000313" key="2">
    <source>
        <dbReference type="Proteomes" id="UP001165160"/>
    </source>
</evidence>
<dbReference type="AlphaFoldDB" id="A0A9W6ZBK4"/>
<gene>
    <name evidence="1" type="ORF">TrVE_jg5666</name>
</gene>
<dbReference type="Proteomes" id="UP001165160">
    <property type="component" value="Unassembled WGS sequence"/>
</dbReference>
<evidence type="ECO:0000313" key="1">
    <source>
        <dbReference type="EMBL" id="GMH48113.1"/>
    </source>
</evidence>
<name>A0A9W6ZBK4_9STRA</name>
<sequence length="116" mass="12676">MHYLIPLPTSTTAADIDPWPGGLAQMSPPFTQIVKEILSSLIPGSTSTQIISEEDCSTLLIHETSSPSTDIACVIFPSNVRPISVLNRKPLKLQYSIPLNGVTLYKNSRVEVKKLN</sequence>
<keyword evidence="2" id="KW-1185">Reference proteome</keyword>
<reference evidence="2" key="1">
    <citation type="journal article" date="2023" name="Commun. Biol.">
        <title>Genome analysis of Parmales, the sister group of diatoms, reveals the evolutionary specialization of diatoms from phago-mixotrophs to photoautotrophs.</title>
        <authorList>
            <person name="Ban H."/>
            <person name="Sato S."/>
            <person name="Yoshikawa S."/>
            <person name="Yamada K."/>
            <person name="Nakamura Y."/>
            <person name="Ichinomiya M."/>
            <person name="Sato N."/>
            <person name="Blanc-Mathieu R."/>
            <person name="Endo H."/>
            <person name="Kuwata A."/>
            <person name="Ogata H."/>
        </authorList>
    </citation>
    <scope>NUCLEOTIDE SEQUENCE [LARGE SCALE GENOMIC DNA]</scope>
    <source>
        <strain evidence="2">NIES 3699</strain>
    </source>
</reference>
<protein>
    <submittedName>
        <fullName evidence="1">Uncharacterized protein</fullName>
    </submittedName>
</protein>
<accession>A0A9W6ZBK4</accession>
<proteinExistence type="predicted"/>